<keyword evidence="6" id="KW-1185">Reference proteome</keyword>
<keyword evidence="3" id="KW-0804">Transcription</keyword>
<dbReference type="PROSITE" id="PS50949">
    <property type="entry name" value="HTH_GNTR"/>
    <property type="match status" value="1"/>
</dbReference>
<dbReference type="SMART" id="SM00895">
    <property type="entry name" value="FCD"/>
    <property type="match status" value="1"/>
</dbReference>
<evidence type="ECO:0000313" key="5">
    <source>
        <dbReference type="EMBL" id="MTH78417.1"/>
    </source>
</evidence>
<dbReference type="InterPro" id="IPR000524">
    <property type="entry name" value="Tscrpt_reg_HTH_GntR"/>
</dbReference>
<dbReference type="SUPFAM" id="SSF46785">
    <property type="entry name" value="Winged helix' DNA-binding domain"/>
    <property type="match status" value="1"/>
</dbReference>
<reference evidence="5 6" key="1">
    <citation type="submission" date="2019-11" db="EMBL/GenBank/DDBJ databases">
        <authorList>
            <person name="Dong K."/>
        </authorList>
    </citation>
    <scope>NUCLEOTIDE SEQUENCE [LARGE SCALE GENOMIC DNA]</scope>
    <source>
        <strain evidence="5 6">NBRC 111993</strain>
    </source>
</reference>
<organism evidence="5 6">
    <name type="scientific">Paracoccus aestuariivivens</name>
    <dbReference type="NCBI Taxonomy" id="1820333"/>
    <lineage>
        <taxon>Bacteria</taxon>
        <taxon>Pseudomonadati</taxon>
        <taxon>Pseudomonadota</taxon>
        <taxon>Alphaproteobacteria</taxon>
        <taxon>Rhodobacterales</taxon>
        <taxon>Paracoccaceae</taxon>
        <taxon>Paracoccus</taxon>
    </lineage>
</organism>
<dbReference type="CDD" id="cd07377">
    <property type="entry name" value="WHTH_GntR"/>
    <property type="match status" value="1"/>
</dbReference>
<dbReference type="Pfam" id="PF07729">
    <property type="entry name" value="FCD"/>
    <property type="match status" value="1"/>
</dbReference>
<proteinExistence type="predicted"/>
<keyword evidence="2" id="KW-0238">DNA-binding</keyword>
<evidence type="ECO:0000259" key="4">
    <source>
        <dbReference type="PROSITE" id="PS50949"/>
    </source>
</evidence>
<dbReference type="SMART" id="SM00345">
    <property type="entry name" value="HTH_GNTR"/>
    <property type="match status" value="1"/>
</dbReference>
<dbReference type="EMBL" id="WMIE01000006">
    <property type="protein sequence ID" value="MTH78417.1"/>
    <property type="molecule type" value="Genomic_DNA"/>
</dbReference>
<feature type="domain" description="HTH gntR-type" evidence="4">
    <location>
        <begin position="2"/>
        <end position="70"/>
    </location>
</feature>
<dbReference type="Gene3D" id="1.10.10.10">
    <property type="entry name" value="Winged helix-like DNA-binding domain superfamily/Winged helix DNA-binding domain"/>
    <property type="match status" value="1"/>
</dbReference>
<dbReference type="OrthoDB" id="9028214at2"/>
<dbReference type="Pfam" id="PF00392">
    <property type="entry name" value="GntR"/>
    <property type="match status" value="1"/>
</dbReference>
<protein>
    <submittedName>
        <fullName evidence="5">FCD domain-containing protein</fullName>
    </submittedName>
</protein>
<comment type="caution">
    <text evidence="5">The sequence shown here is derived from an EMBL/GenBank/DDBJ whole genome shotgun (WGS) entry which is preliminary data.</text>
</comment>
<dbReference type="InterPro" id="IPR036390">
    <property type="entry name" value="WH_DNA-bd_sf"/>
</dbReference>
<evidence type="ECO:0000256" key="1">
    <source>
        <dbReference type="ARBA" id="ARBA00023015"/>
    </source>
</evidence>
<dbReference type="PANTHER" id="PTHR43537:SF44">
    <property type="entry name" value="GNTR FAMILY REGULATORY PROTEIN"/>
    <property type="match status" value="1"/>
</dbReference>
<dbReference type="PANTHER" id="PTHR43537">
    <property type="entry name" value="TRANSCRIPTIONAL REGULATOR, GNTR FAMILY"/>
    <property type="match status" value="1"/>
</dbReference>
<dbReference type="PRINTS" id="PR00035">
    <property type="entry name" value="HTHGNTR"/>
</dbReference>
<keyword evidence="1" id="KW-0805">Transcription regulation</keyword>
<gene>
    <name evidence="5" type="ORF">GL286_11820</name>
</gene>
<dbReference type="Gene3D" id="1.20.120.530">
    <property type="entry name" value="GntR ligand-binding domain-like"/>
    <property type="match status" value="1"/>
</dbReference>
<evidence type="ECO:0000256" key="2">
    <source>
        <dbReference type="ARBA" id="ARBA00023125"/>
    </source>
</evidence>
<dbReference type="InterPro" id="IPR011711">
    <property type="entry name" value="GntR_C"/>
</dbReference>
<accession>A0A6L6JCN6</accession>
<dbReference type="AlphaFoldDB" id="A0A6L6JCN6"/>
<dbReference type="InterPro" id="IPR036388">
    <property type="entry name" value="WH-like_DNA-bd_sf"/>
</dbReference>
<dbReference type="Proteomes" id="UP000478183">
    <property type="component" value="Unassembled WGS sequence"/>
</dbReference>
<sequence length="236" mass="25825">MESLTARTARMIQSQIDEAGLGAGDRLGTLAELCDQFGVSRTVIREAIAALAADGILESRHGVGVFVAEDMAETSRRRDSAVLQTMSQFSGSFMDMLELRMAFEVHAAGLAAQRKSLAQEGAIWSAARDFEAAVAADRALDEKDFAFHQAIIQATNNTAFLEFFSLMGARILPTATLSRQEHPTLVTDAYIEHTVQEHRAICHEISGGNAESAREAMRAHLSRVHNRYRGLLFQGM</sequence>
<dbReference type="GO" id="GO:0003700">
    <property type="term" value="F:DNA-binding transcription factor activity"/>
    <property type="evidence" value="ECO:0007669"/>
    <property type="project" value="InterPro"/>
</dbReference>
<dbReference type="GO" id="GO:0003677">
    <property type="term" value="F:DNA binding"/>
    <property type="evidence" value="ECO:0007669"/>
    <property type="project" value="UniProtKB-KW"/>
</dbReference>
<name>A0A6L6JCN6_9RHOB</name>
<evidence type="ECO:0000313" key="6">
    <source>
        <dbReference type="Proteomes" id="UP000478183"/>
    </source>
</evidence>
<dbReference type="SUPFAM" id="SSF48008">
    <property type="entry name" value="GntR ligand-binding domain-like"/>
    <property type="match status" value="1"/>
</dbReference>
<evidence type="ECO:0000256" key="3">
    <source>
        <dbReference type="ARBA" id="ARBA00023163"/>
    </source>
</evidence>
<dbReference type="InterPro" id="IPR008920">
    <property type="entry name" value="TF_FadR/GntR_C"/>
</dbReference>